<keyword evidence="4 10" id="KW-0813">Transport</keyword>
<feature type="domain" description="Type II secretion system protein GspF" evidence="12">
    <location>
        <begin position="246"/>
        <end position="368"/>
    </location>
</feature>
<name>A0AAU7BQG6_9FLAO</name>
<evidence type="ECO:0000256" key="8">
    <source>
        <dbReference type="ARBA" id="ARBA00023136"/>
    </source>
</evidence>
<dbReference type="PANTHER" id="PTHR30012:SF0">
    <property type="entry name" value="TYPE II SECRETION SYSTEM PROTEIN F-RELATED"/>
    <property type="match status" value="1"/>
</dbReference>
<accession>A0AAU7BQG6</accession>
<feature type="transmembrane region" description="Helical" evidence="11">
    <location>
        <begin position="349"/>
        <end position="367"/>
    </location>
</feature>
<dbReference type="InterPro" id="IPR042094">
    <property type="entry name" value="T2SS_GspF_sf"/>
</dbReference>
<feature type="domain" description="Type II secretion system protein GspF" evidence="12">
    <location>
        <begin position="44"/>
        <end position="166"/>
    </location>
</feature>
<evidence type="ECO:0000256" key="10">
    <source>
        <dbReference type="RuleBase" id="RU003923"/>
    </source>
</evidence>
<dbReference type="GO" id="GO:0009306">
    <property type="term" value="P:protein secretion"/>
    <property type="evidence" value="ECO:0007669"/>
    <property type="project" value="InterPro"/>
</dbReference>
<protein>
    <recommendedName>
        <fullName evidence="9">General secretion pathway protein F</fullName>
    </recommendedName>
</protein>
<evidence type="ECO:0000256" key="5">
    <source>
        <dbReference type="ARBA" id="ARBA00022475"/>
    </source>
</evidence>
<comment type="subcellular location">
    <subcellularLocation>
        <location evidence="2 10">Cell membrane</location>
        <topology evidence="2 10">Multi-pass membrane protein</topology>
    </subcellularLocation>
</comment>
<dbReference type="InterPro" id="IPR018076">
    <property type="entry name" value="T2SS_GspF_dom"/>
</dbReference>
<feature type="transmembrane region" description="Helical" evidence="11">
    <location>
        <begin position="197"/>
        <end position="214"/>
    </location>
</feature>
<dbReference type="InterPro" id="IPR001992">
    <property type="entry name" value="T2SS_GspF/T4SS_PilC_CS"/>
</dbReference>
<dbReference type="Gene3D" id="1.20.81.30">
    <property type="entry name" value="Type II secretion system (T2SS), domain F"/>
    <property type="match status" value="2"/>
</dbReference>
<dbReference type="InterPro" id="IPR003004">
    <property type="entry name" value="GspF/PilC"/>
</dbReference>
<feature type="transmembrane region" description="Helical" evidence="11">
    <location>
        <begin position="139"/>
        <end position="165"/>
    </location>
</feature>
<dbReference type="RefSeq" id="WP_347922476.1">
    <property type="nucleotide sequence ID" value="NZ_CP157199.1"/>
</dbReference>
<reference evidence="13" key="1">
    <citation type="submission" date="2024-05" db="EMBL/GenBank/DDBJ databases">
        <title>Pontimicrobium maritimus sp. nov., isolated form sea water.</title>
        <authorList>
            <person name="Muhammad N."/>
            <person name="Vuong T.Q."/>
            <person name="Han H.L."/>
            <person name="Kim S.-G."/>
        </authorList>
    </citation>
    <scope>NUCLEOTIDE SEQUENCE</scope>
    <source>
        <strain evidence="13">SW4</strain>
    </source>
</reference>
<evidence type="ECO:0000313" key="13">
    <source>
        <dbReference type="EMBL" id="XBG60292.1"/>
    </source>
</evidence>
<keyword evidence="7 11" id="KW-1133">Transmembrane helix</keyword>
<evidence type="ECO:0000259" key="12">
    <source>
        <dbReference type="Pfam" id="PF00482"/>
    </source>
</evidence>
<evidence type="ECO:0000256" key="9">
    <source>
        <dbReference type="ARBA" id="ARBA00030750"/>
    </source>
</evidence>
<keyword evidence="6 10" id="KW-0812">Transmembrane</keyword>
<dbReference type="GO" id="GO:0005886">
    <property type="term" value="C:plasma membrane"/>
    <property type="evidence" value="ECO:0007669"/>
    <property type="project" value="UniProtKB-SubCell"/>
</dbReference>
<evidence type="ECO:0000256" key="11">
    <source>
        <dbReference type="SAM" id="Phobius"/>
    </source>
</evidence>
<evidence type="ECO:0000256" key="2">
    <source>
        <dbReference type="ARBA" id="ARBA00004651"/>
    </source>
</evidence>
<gene>
    <name evidence="13" type="ORF">ABGB03_10540</name>
</gene>
<dbReference type="Pfam" id="PF00482">
    <property type="entry name" value="T2SSF"/>
    <property type="match status" value="2"/>
</dbReference>
<dbReference type="PROSITE" id="PS00874">
    <property type="entry name" value="T2SP_F"/>
    <property type="match status" value="1"/>
</dbReference>
<keyword evidence="5" id="KW-1003">Cell membrane</keyword>
<keyword evidence="8 11" id="KW-0472">Membrane</keyword>
<organism evidence="13">
    <name type="scientific">Pontimicrobium sp. SW4</name>
    <dbReference type="NCBI Taxonomy" id="3153519"/>
    <lineage>
        <taxon>Bacteria</taxon>
        <taxon>Pseudomonadati</taxon>
        <taxon>Bacteroidota</taxon>
        <taxon>Flavobacteriia</taxon>
        <taxon>Flavobacteriales</taxon>
        <taxon>Flavobacteriaceae</taxon>
        <taxon>Pontimicrobium</taxon>
    </lineage>
</organism>
<comment type="function">
    <text evidence="1">Component of the type II secretion system inner membrane complex required for the energy-dependent secretion of extracellular factors such as proteases and toxins from the periplasm.</text>
</comment>
<proteinExistence type="inferred from homology"/>
<dbReference type="PANTHER" id="PTHR30012">
    <property type="entry name" value="GENERAL SECRETION PATHWAY PROTEIN"/>
    <property type="match status" value="1"/>
</dbReference>
<sequence>MAFQLDNTVAQDKNKEAKTEKESFLKKEITLFQNPFSNKVKEQFYTELSVLLNAGVNLKMSLELIEDSQKKKLRKSIIKKLSESIISGQSLSEAFQESEQFTDYEFHSIKIGEETGTLAQVTTQLGEFYARKNEQKKQLVSALTYPVIILSTAVLVVIFMLNYVVPMFEDMFRQQQVDLPQITKYIISASNFLEQKGWMILLLCFSPFVTRLFLKNNKRYKQYKHIIMSKLPFIGGFIKTVYLSQFTQAVALLTVSKVPIVNSIQLVKQMIDFYPLQKALNSTEKDILSGKSLSVGLSKHKLFDAKMIALIKVAEETNQTEYIFEKLNLQYNTQVQQQSKMLSTLMEPFIILFVGVIVGVILVAMYLPMFKLSSVIG</sequence>
<dbReference type="AlphaFoldDB" id="A0AAU7BQG6"/>
<evidence type="ECO:0000256" key="4">
    <source>
        <dbReference type="ARBA" id="ARBA00022448"/>
    </source>
</evidence>
<comment type="similarity">
    <text evidence="3 10">Belongs to the GSP F family.</text>
</comment>
<evidence type="ECO:0000256" key="6">
    <source>
        <dbReference type="ARBA" id="ARBA00022692"/>
    </source>
</evidence>
<evidence type="ECO:0000256" key="7">
    <source>
        <dbReference type="ARBA" id="ARBA00022989"/>
    </source>
</evidence>
<evidence type="ECO:0000256" key="3">
    <source>
        <dbReference type="ARBA" id="ARBA00005745"/>
    </source>
</evidence>
<evidence type="ECO:0000256" key="1">
    <source>
        <dbReference type="ARBA" id="ARBA00002684"/>
    </source>
</evidence>
<dbReference type="EMBL" id="CP157199">
    <property type="protein sequence ID" value="XBG60292.1"/>
    <property type="molecule type" value="Genomic_DNA"/>
</dbReference>